<name>A0A072NNA9_SCHAZ</name>
<accession>A0A072NNA9</accession>
<comment type="caution">
    <text evidence="1">The sequence shown here is derived from an EMBL/GenBank/DDBJ whole genome shotgun (WGS) entry which is preliminary data.</text>
</comment>
<protein>
    <submittedName>
        <fullName evidence="1">Uncharacterized protein</fullName>
    </submittedName>
</protein>
<dbReference type="AlphaFoldDB" id="A0A072NNA9"/>
<dbReference type="PATRIC" id="fig|1348973.3.peg.1723"/>
<evidence type="ECO:0000313" key="1">
    <source>
        <dbReference type="EMBL" id="KEF38946.1"/>
    </source>
</evidence>
<organism evidence="1 2">
    <name type="scientific">Schinkia azotoformans MEV2011</name>
    <dbReference type="NCBI Taxonomy" id="1348973"/>
    <lineage>
        <taxon>Bacteria</taxon>
        <taxon>Bacillati</taxon>
        <taxon>Bacillota</taxon>
        <taxon>Bacilli</taxon>
        <taxon>Bacillales</taxon>
        <taxon>Bacillaceae</taxon>
        <taxon>Calidifontibacillus/Schinkia group</taxon>
        <taxon>Schinkia</taxon>
    </lineage>
</organism>
<proteinExistence type="predicted"/>
<dbReference type="EMBL" id="JJRY01000005">
    <property type="protein sequence ID" value="KEF38946.1"/>
    <property type="molecule type" value="Genomic_DNA"/>
</dbReference>
<evidence type="ECO:0000313" key="2">
    <source>
        <dbReference type="Proteomes" id="UP000027936"/>
    </source>
</evidence>
<sequence length="55" mass="6402">MWLPIAFYRFIEKAGKDMTLEEYLSTILGVEEINLATLEPAFTFNLEGYEETSHE</sequence>
<reference evidence="1 2" key="1">
    <citation type="submission" date="2014-04" db="EMBL/GenBank/DDBJ databases">
        <title>Draft genome sequence of Bacillus azotoformans MEV2011, a (co-) denitrifying strain unable to grow in the presence of oxygen.</title>
        <authorList>
            <person name="Nielsen M."/>
            <person name="Schreiber L."/>
            <person name="Finster K."/>
            <person name="Schramm A."/>
        </authorList>
    </citation>
    <scope>NUCLEOTIDE SEQUENCE [LARGE SCALE GENOMIC DNA]</scope>
    <source>
        <strain evidence="1 2">MEV2011</strain>
    </source>
</reference>
<dbReference type="Proteomes" id="UP000027936">
    <property type="component" value="Unassembled WGS sequence"/>
</dbReference>
<gene>
    <name evidence="1" type="ORF">M670_01762</name>
</gene>